<evidence type="ECO:0000256" key="1">
    <source>
        <dbReference type="SAM" id="SignalP"/>
    </source>
</evidence>
<dbReference type="InterPro" id="IPR050490">
    <property type="entry name" value="Bact_solute-bd_prot1"/>
</dbReference>
<feature type="chain" id="PRO_5038950255" evidence="1">
    <location>
        <begin position="21"/>
        <end position="514"/>
    </location>
</feature>
<dbReference type="RefSeq" id="WP_276650085.1">
    <property type="nucleotide sequence ID" value="NZ_JAAYSM010000413.1"/>
</dbReference>
<feature type="signal peptide" evidence="1">
    <location>
        <begin position="1"/>
        <end position="20"/>
    </location>
</feature>
<dbReference type="SUPFAM" id="SSF53850">
    <property type="entry name" value="Periplasmic binding protein-like II"/>
    <property type="match status" value="1"/>
</dbReference>
<evidence type="ECO:0000313" key="2">
    <source>
        <dbReference type="EMBL" id="NLJ19495.1"/>
    </source>
</evidence>
<accession>A0A7X8C5V5</accession>
<sequence length="514" mass="58981">MKKKSLLSLIVMIVSLLLLGACSDSDTNSTGGNTETDNGLIGIDEDGNGIPDWQEQEIELVYASSFYGESDEANPIWLNIEKFMEKHENITVIRDRQFAADEDDFTQLEMLNARAMEGNLPDIFYSPLSAEAYDREFTLDLTPYIEADEEAEWISDNAREFMQTYDGEEIYGVPWMSVSQFVVINTRLLKENNIAIPSYDWTYEDYENLRSEIAKLTPNNPIFPGIVNLSEIGPHYFDGIPNGWKGYNIETEQWELANATNYGQWLEQFAREAVEGLHFYDLSEEERIEKVGNLGWAFGDGLQVIDGMWMYALSGDVNEFIVNREMDIDIYPLPTAPEGGETHLQAYYDTLSLSSQLADDPVKAEAAFQLLKWLTYSEEGLLSKWALIDEYTGLPEDAPLRAEQELMNFVQGWPVISNPDVLQHHPLVKGFPEDSELAIFNFDAFKEEHFQQQLANPIAYPRHMPGVSNAFNEINTWEIMHQIRDEGVRYNDIAGEWDLMMNDLLEEYLRQYNR</sequence>
<dbReference type="PROSITE" id="PS51257">
    <property type="entry name" value="PROKAR_LIPOPROTEIN"/>
    <property type="match status" value="1"/>
</dbReference>
<name>A0A7X8C5V5_9LACT</name>
<protein>
    <submittedName>
        <fullName evidence="2">Carbohydrate ABC transporter substrate-binding protein</fullName>
    </submittedName>
</protein>
<evidence type="ECO:0000313" key="3">
    <source>
        <dbReference type="Proteomes" id="UP000541058"/>
    </source>
</evidence>
<proteinExistence type="predicted"/>
<comment type="caution">
    <text evidence="2">The sequence shown here is derived from an EMBL/GenBank/DDBJ whole genome shotgun (WGS) entry which is preliminary data.</text>
</comment>
<organism evidence="2 3">
    <name type="scientific">Globicatella sulfidifaciens</name>
    <dbReference type="NCBI Taxonomy" id="136093"/>
    <lineage>
        <taxon>Bacteria</taxon>
        <taxon>Bacillati</taxon>
        <taxon>Bacillota</taxon>
        <taxon>Bacilli</taxon>
        <taxon>Lactobacillales</taxon>
        <taxon>Aerococcaceae</taxon>
        <taxon>Globicatella</taxon>
    </lineage>
</organism>
<dbReference type="EMBL" id="JAAYSM010000413">
    <property type="protein sequence ID" value="NLJ19495.1"/>
    <property type="molecule type" value="Genomic_DNA"/>
</dbReference>
<dbReference type="Proteomes" id="UP000541058">
    <property type="component" value="Unassembled WGS sequence"/>
</dbReference>
<dbReference type="PANTHER" id="PTHR43649">
    <property type="entry name" value="ARABINOSE-BINDING PROTEIN-RELATED"/>
    <property type="match status" value="1"/>
</dbReference>
<dbReference type="Gene3D" id="3.40.190.10">
    <property type="entry name" value="Periplasmic binding protein-like II"/>
    <property type="match status" value="1"/>
</dbReference>
<dbReference type="AlphaFoldDB" id="A0A7X8C5V5"/>
<reference evidence="2 3" key="1">
    <citation type="journal article" date="2020" name="Biotechnol. Biofuels">
        <title>New insights from the biogas microbiome by comprehensive genome-resolved metagenomics of nearly 1600 species originating from multiple anaerobic digesters.</title>
        <authorList>
            <person name="Campanaro S."/>
            <person name="Treu L."/>
            <person name="Rodriguez-R L.M."/>
            <person name="Kovalovszki A."/>
            <person name="Ziels R.M."/>
            <person name="Maus I."/>
            <person name="Zhu X."/>
            <person name="Kougias P.G."/>
            <person name="Basile A."/>
            <person name="Luo G."/>
            <person name="Schluter A."/>
            <person name="Konstantinidis K.T."/>
            <person name="Angelidaki I."/>
        </authorList>
    </citation>
    <scope>NUCLEOTIDE SEQUENCE [LARGE SCALE GENOMIC DNA]</scope>
    <source>
        <strain evidence="2">AS23ysBPME_34</strain>
    </source>
</reference>
<gene>
    <name evidence="2" type="ORF">GX355_11625</name>
</gene>
<keyword evidence="1" id="KW-0732">Signal</keyword>